<dbReference type="InterPro" id="IPR046342">
    <property type="entry name" value="CBS_dom_sf"/>
</dbReference>
<dbReference type="InterPro" id="IPR000644">
    <property type="entry name" value="CBS_dom"/>
</dbReference>
<evidence type="ECO:0000313" key="4">
    <source>
        <dbReference type="EMBL" id="NIJ59735.1"/>
    </source>
</evidence>
<keyword evidence="5" id="KW-1185">Reference proteome</keyword>
<dbReference type="Gene3D" id="3.10.580.10">
    <property type="entry name" value="CBS-domain"/>
    <property type="match status" value="1"/>
</dbReference>
<accession>A0ABX0V5K0</accession>
<organism evidence="4 5">
    <name type="scientific">Pseudochelatococcus lubricantis</name>
    <dbReference type="NCBI Taxonomy" id="1538102"/>
    <lineage>
        <taxon>Bacteria</taxon>
        <taxon>Pseudomonadati</taxon>
        <taxon>Pseudomonadota</taxon>
        <taxon>Alphaproteobacteria</taxon>
        <taxon>Hyphomicrobiales</taxon>
        <taxon>Chelatococcaceae</taxon>
        <taxon>Pseudochelatococcus</taxon>
    </lineage>
</organism>
<evidence type="ECO:0000256" key="1">
    <source>
        <dbReference type="ARBA" id="ARBA00023122"/>
    </source>
</evidence>
<comment type="caution">
    <text evidence="4">The sequence shown here is derived from an EMBL/GenBank/DDBJ whole genome shotgun (WGS) entry which is preliminary data.</text>
</comment>
<name>A0ABX0V5K0_9HYPH</name>
<dbReference type="CDD" id="cd04622">
    <property type="entry name" value="CBS_pair_HRP1_like"/>
    <property type="match status" value="1"/>
</dbReference>
<dbReference type="Proteomes" id="UP001429580">
    <property type="component" value="Unassembled WGS sequence"/>
</dbReference>
<dbReference type="PROSITE" id="PS51371">
    <property type="entry name" value="CBS"/>
    <property type="match status" value="2"/>
</dbReference>
<evidence type="ECO:0000313" key="5">
    <source>
        <dbReference type="Proteomes" id="UP001429580"/>
    </source>
</evidence>
<dbReference type="SMART" id="SM00116">
    <property type="entry name" value="CBS"/>
    <property type="match status" value="2"/>
</dbReference>
<feature type="domain" description="CBS" evidence="3">
    <location>
        <begin position="1"/>
        <end position="59"/>
    </location>
</feature>
<dbReference type="SUPFAM" id="SSF54631">
    <property type="entry name" value="CBS-domain pair"/>
    <property type="match status" value="1"/>
</dbReference>
<proteinExistence type="predicted"/>
<reference evidence="4 5" key="1">
    <citation type="submission" date="2020-03" db="EMBL/GenBank/DDBJ databases">
        <title>Genomic Encyclopedia of Type Strains, Phase IV (KMG-IV): sequencing the most valuable type-strain genomes for metagenomic binning, comparative biology and taxonomic classification.</title>
        <authorList>
            <person name="Goeker M."/>
        </authorList>
    </citation>
    <scope>NUCLEOTIDE SEQUENCE [LARGE SCALE GENOMIC DNA]</scope>
    <source>
        <strain evidence="4 5">DSM 103870</strain>
    </source>
</reference>
<gene>
    <name evidence="4" type="ORF">FHS82_003596</name>
</gene>
<evidence type="ECO:0000256" key="2">
    <source>
        <dbReference type="PROSITE-ProRule" id="PRU00703"/>
    </source>
</evidence>
<dbReference type="Pfam" id="PF00571">
    <property type="entry name" value="CBS"/>
    <property type="match status" value="2"/>
</dbReference>
<evidence type="ECO:0000259" key="3">
    <source>
        <dbReference type="PROSITE" id="PS51371"/>
    </source>
</evidence>
<dbReference type="PANTHER" id="PTHR43080">
    <property type="entry name" value="CBS DOMAIN-CONTAINING PROTEIN CBSX3, MITOCHONDRIAL"/>
    <property type="match status" value="1"/>
</dbReference>
<keyword evidence="1 2" id="KW-0129">CBS domain</keyword>
<dbReference type="InterPro" id="IPR051257">
    <property type="entry name" value="Diverse_CBS-Domain"/>
</dbReference>
<dbReference type="PANTHER" id="PTHR43080:SF2">
    <property type="entry name" value="CBS DOMAIN-CONTAINING PROTEIN"/>
    <property type="match status" value="1"/>
</dbReference>
<dbReference type="EMBL" id="JAASQI010000010">
    <property type="protein sequence ID" value="NIJ59735.1"/>
    <property type="molecule type" value="Genomic_DNA"/>
</dbReference>
<protein>
    <submittedName>
        <fullName evidence="4">CBS domain-containing protein</fullName>
    </submittedName>
</protein>
<feature type="domain" description="CBS" evidence="3">
    <location>
        <begin position="65"/>
        <end position="126"/>
    </location>
</feature>
<sequence>MSRDIHLVNPDDTIVQVAKMMAENDIGFLPVGENDRLVGTITDRDIVVRYVAGDRNGDARVRDVMTADVKYCFEDEDIDDVTRNMGDIQVRRLPVVNRDKRLTGVVSLADTAHQNPSVAGSCLKDITAPGGPTSQTG</sequence>